<name>A0A9N8ZZ30_9GLOM</name>
<dbReference type="GO" id="GO:0005737">
    <property type="term" value="C:cytoplasm"/>
    <property type="evidence" value="ECO:0007669"/>
    <property type="project" value="TreeGrafter"/>
</dbReference>
<dbReference type="EMBL" id="CAJVPZ010002380">
    <property type="protein sequence ID" value="CAG8511623.1"/>
    <property type="molecule type" value="Genomic_DNA"/>
</dbReference>
<feature type="region of interest" description="Disordered" evidence="1">
    <location>
        <begin position="949"/>
        <end position="1011"/>
    </location>
</feature>
<dbReference type="OrthoDB" id="25778at2759"/>
<dbReference type="AlphaFoldDB" id="A0A9N8ZZ30"/>
<dbReference type="InterPro" id="IPR015943">
    <property type="entry name" value="WD40/YVTN_repeat-like_dom_sf"/>
</dbReference>
<comment type="caution">
    <text evidence="3">The sequence shown here is derived from an EMBL/GenBank/DDBJ whole genome shotgun (WGS) entry which is preliminary data.</text>
</comment>
<feature type="domain" description="BCAS3 WD40" evidence="2">
    <location>
        <begin position="377"/>
        <end position="493"/>
    </location>
</feature>
<evidence type="ECO:0000313" key="4">
    <source>
        <dbReference type="Proteomes" id="UP000789396"/>
    </source>
</evidence>
<dbReference type="Pfam" id="PF21034">
    <property type="entry name" value="BCAS3_WD40"/>
    <property type="match status" value="2"/>
</dbReference>
<dbReference type="InterPro" id="IPR045142">
    <property type="entry name" value="BCAS3-like"/>
</dbReference>
<dbReference type="InterPro" id="IPR011047">
    <property type="entry name" value="Quinoprotein_ADH-like_sf"/>
</dbReference>
<protein>
    <submittedName>
        <fullName evidence="3">11505_t:CDS:1</fullName>
    </submittedName>
</protein>
<dbReference type="PANTHER" id="PTHR13268:SF0">
    <property type="entry name" value="BCAS3 MICROTUBULE ASSOCIATED CELL MIGRATION FACTOR"/>
    <property type="match status" value="1"/>
</dbReference>
<reference evidence="3" key="1">
    <citation type="submission" date="2021-06" db="EMBL/GenBank/DDBJ databases">
        <authorList>
            <person name="Kallberg Y."/>
            <person name="Tangrot J."/>
            <person name="Rosling A."/>
        </authorList>
    </citation>
    <scope>NUCLEOTIDE SEQUENCE</scope>
    <source>
        <strain evidence="3">IN212</strain>
    </source>
</reference>
<dbReference type="Proteomes" id="UP000789396">
    <property type="component" value="Unassembled WGS sequence"/>
</dbReference>
<feature type="compositionally biased region" description="Polar residues" evidence="1">
    <location>
        <begin position="559"/>
        <end position="574"/>
    </location>
</feature>
<accession>A0A9N8ZZ30</accession>
<evidence type="ECO:0000259" key="2">
    <source>
        <dbReference type="Pfam" id="PF21034"/>
    </source>
</evidence>
<sequence>MSSLPQPTNVSGVKADPKFLRDPSALESISSALYELSSYVAYSIPTSLTSLRKTTTNPTNDFKSPINYHKGHLSHQFAGDMESVPDGHFEKKRDVITYAAFDEILICSNDAYKSPIPNPRQTSKDVLDKYAEVRPLIGIVCILTPPRENDTFPKPKSVLKFFSLKTHKIIKSMEFENDGNISSLNCNERVIVVSLVNPAKLHVISSPTLAPLPFSPLQDVATHPSTRVPVFALGPRLLAYATTSHPPENNGKKDGYVMSDSDEEIRATGKKYQVAKGVAKEVVNGVKLLGDYGYQTLSSYFNNSNPQTSASIKPQPTMPININNHADAMGHVFPTQTSPSNGYYYNPRVGSSNGENSNGVSLNGMENDKENGAVGASNIIVYFSPHTNPVGYLSFSPSGTFLLSTSVQGHQFHVFEIIGKRRRGRNGKSLKHVYQLSRGYTNAMIGDGGVGWSDDSRWCAVASGRGTIHLFAINPYGGPAHVPSHIAGWVNNVDESYKLTTQSAVIRIKPRTPLPSDTTDVIDGNLQGTNVHINNYEYSFPSTETNTIPIDQPHPSQLHRGNSNGLYTQSHSWSQNYTSNNTSNYLEFETHNNKNDIGYQDLWSFHPAGILTLHRVWVEGVTPDQALNQGTKDDTNNGNSIITIGNTPLVGNVAAVANVGRALVGSAAGVVGMGMEIATGAVRKKANSLDMDISYEDVAEWQLIRDTTWAEVKNVIEAPKQCNIENETIAKKESDKKKWLANAEIITYTNSKISLPPPLWATPQFTFQTFLPGYKDAINKGEVPRSKKIEIRRDIVERIEPSDGLDGFNGLMNNEEGINKYRNDIRTGKAVLIPAGKAIGKGTGDMSANLSTAMCTSLDFTSSSPTLSAVNIKSRDRMSNGISNGYTSSKTTDDVCKLKTTTPLSFEDAYHIHIANNIPTIAASKFTTLNNKSNVSLGFSNYSTLIQQPYSSGTQSNSSSSEASETTYSDNTEESDYRVNNLSEKDGNFFFSPDGDNEVELPTDSITLPRK</sequence>
<proteinExistence type="predicted"/>
<evidence type="ECO:0000256" key="1">
    <source>
        <dbReference type="SAM" id="MobiDB-lite"/>
    </source>
</evidence>
<dbReference type="GO" id="GO:0042594">
    <property type="term" value="P:response to starvation"/>
    <property type="evidence" value="ECO:0007669"/>
    <property type="project" value="TreeGrafter"/>
</dbReference>
<dbReference type="InterPro" id="IPR048382">
    <property type="entry name" value="BCAS3_WD40"/>
</dbReference>
<feature type="domain" description="BCAS3 WD40" evidence="2">
    <location>
        <begin position="117"/>
        <end position="242"/>
    </location>
</feature>
<dbReference type="SUPFAM" id="SSF50998">
    <property type="entry name" value="Quinoprotein alcohol dehydrogenase-like"/>
    <property type="match status" value="1"/>
</dbReference>
<dbReference type="GO" id="GO:0006914">
    <property type="term" value="P:autophagy"/>
    <property type="evidence" value="ECO:0007669"/>
    <property type="project" value="InterPro"/>
</dbReference>
<evidence type="ECO:0000313" key="3">
    <source>
        <dbReference type="EMBL" id="CAG8511623.1"/>
    </source>
</evidence>
<dbReference type="Gene3D" id="2.130.10.10">
    <property type="entry name" value="YVTN repeat-like/Quinoprotein amine dehydrogenase"/>
    <property type="match status" value="1"/>
</dbReference>
<gene>
    <name evidence="3" type="ORF">RFULGI_LOCUS2924</name>
</gene>
<dbReference type="PANTHER" id="PTHR13268">
    <property type="entry name" value="BREAST CARCINOMA AMPLIFIED SEQUENCE 3"/>
    <property type="match status" value="1"/>
</dbReference>
<feature type="region of interest" description="Disordered" evidence="1">
    <location>
        <begin position="554"/>
        <end position="574"/>
    </location>
</feature>
<organism evidence="3 4">
    <name type="scientific">Racocetra fulgida</name>
    <dbReference type="NCBI Taxonomy" id="60492"/>
    <lineage>
        <taxon>Eukaryota</taxon>
        <taxon>Fungi</taxon>
        <taxon>Fungi incertae sedis</taxon>
        <taxon>Mucoromycota</taxon>
        <taxon>Glomeromycotina</taxon>
        <taxon>Glomeromycetes</taxon>
        <taxon>Diversisporales</taxon>
        <taxon>Gigasporaceae</taxon>
        <taxon>Racocetra</taxon>
    </lineage>
</organism>
<dbReference type="SUPFAM" id="SSF50960">
    <property type="entry name" value="TolB, C-terminal domain"/>
    <property type="match status" value="1"/>
</dbReference>
<feature type="compositionally biased region" description="Low complexity" evidence="1">
    <location>
        <begin position="951"/>
        <end position="969"/>
    </location>
</feature>
<keyword evidence="4" id="KW-1185">Reference proteome</keyword>